<evidence type="ECO:0000256" key="2">
    <source>
        <dbReference type="PROSITE-ProRule" id="PRU00335"/>
    </source>
</evidence>
<dbReference type="EMBL" id="JACDXW010000001">
    <property type="protein sequence ID" value="MCB5362721.1"/>
    <property type="molecule type" value="Genomic_DNA"/>
</dbReference>
<feature type="DNA-binding region" description="H-T-H motif" evidence="2">
    <location>
        <begin position="26"/>
        <end position="45"/>
    </location>
</feature>
<evidence type="ECO:0000256" key="1">
    <source>
        <dbReference type="ARBA" id="ARBA00023125"/>
    </source>
</evidence>
<dbReference type="Proteomes" id="UP000776983">
    <property type="component" value="Unassembled WGS sequence"/>
</dbReference>
<keyword evidence="5" id="KW-1185">Reference proteome</keyword>
<dbReference type="RefSeq" id="WP_226952944.1">
    <property type="nucleotide sequence ID" value="NZ_JACDXW010000001.1"/>
</dbReference>
<dbReference type="SUPFAM" id="SSF48498">
    <property type="entry name" value="Tetracyclin repressor-like, C-terminal domain"/>
    <property type="match status" value="1"/>
</dbReference>
<dbReference type="InterPro" id="IPR009057">
    <property type="entry name" value="Homeodomain-like_sf"/>
</dbReference>
<organism evidence="4 5">
    <name type="scientific">Mesopusillimonas faecipullorum</name>
    <dbReference type="NCBI Taxonomy" id="2755040"/>
    <lineage>
        <taxon>Bacteria</taxon>
        <taxon>Pseudomonadati</taxon>
        <taxon>Pseudomonadota</taxon>
        <taxon>Betaproteobacteria</taxon>
        <taxon>Burkholderiales</taxon>
        <taxon>Alcaligenaceae</taxon>
        <taxon>Mesopusillimonas</taxon>
    </lineage>
</organism>
<accession>A0ABS8C9K9</accession>
<gene>
    <name evidence="4" type="ORF">H0484_02990</name>
</gene>
<sequence length="206" mass="22805">MSIETRDRLIQAATELFCRKGYANTSIREIAQAAQANSALIKYYFRDKEGLFKHVFKEVTAPLNQARQERFALLKEEGGFSAESVVRAWIEPMFGSDALAPCTAASSLSLGLTAQYGQLSDQLITQVYDEINEQFLGLLQQCLPTVSREALVWRLYFLVGAVLTATRSRSSSMLRLSGGRLDGTDYQQLVEELVAFASAGFAAEAR</sequence>
<protein>
    <submittedName>
        <fullName evidence="4">TetR/AcrR family transcriptional regulator</fullName>
    </submittedName>
</protein>
<feature type="domain" description="HTH tetR-type" evidence="3">
    <location>
        <begin position="3"/>
        <end position="63"/>
    </location>
</feature>
<dbReference type="SUPFAM" id="SSF46689">
    <property type="entry name" value="Homeodomain-like"/>
    <property type="match status" value="1"/>
</dbReference>
<dbReference type="PRINTS" id="PR00455">
    <property type="entry name" value="HTHTETR"/>
</dbReference>
<dbReference type="PANTHER" id="PTHR30055:SF181">
    <property type="entry name" value="BLR6905 PROTEIN"/>
    <property type="match status" value="1"/>
</dbReference>
<keyword evidence="1 2" id="KW-0238">DNA-binding</keyword>
<dbReference type="InterPro" id="IPR041586">
    <property type="entry name" value="PsrA_TetR_C"/>
</dbReference>
<name>A0ABS8C9K9_9BURK</name>
<dbReference type="Pfam" id="PF17939">
    <property type="entry name" value="TetR_C_30"/>
    <property type="match status" value="1"/>
</dbReference>
<evidence type="ECO:0000259" key="3">
    <source>
        <dbReference type="PROSITE" id="PS50977"/>
    </source>
</evidence>
<reference evidence="4 5" key="1">
    <citation type="submission" date="2020-07" db="EMBL/GenBank/DDBJ databases">
        <title>Pusillimonas sp. nov., isolated from poultry manure in Taiwan.</title>
        <authorList>
            <person name="Lin S.-Y."/>
            <person name="Tang Y.-S."/>
            <person name="Young C.-C."/>
        </authorList>
    </citation>
    <scope>NUCLEOTIDE SEQUENCE [LARGE SCALE GENOMIC DNA]</scope>
    <source>
        <strain evidence="4 5">CC-YST705</strain>
    </source>
</reference>
<comment type="caution">
    <text evidence="4">The sequence shown here is derived from an EMBL/GenBank/DDBJ whole genome shotgun (WGS) entry which is preliminary data.</text>
</comment>
<evidence type="ECO:0000313" key="4">
    <source>
        <dbReference type="EMBL" id="MCB5362721.1"/>
    </source>
</evidence>
<dbReference type="InterPro" id="IPR001647">
    <property type="entry name" value="HTH_TetR"/>
</dbReference>
<dbReference type="InterPro" id="IPR050109">
    <property type="entry name" value="HTH-type_TetR-like_transc_reg"/>
</dbReference>
<evidence type="ECO:0000313" key="5">
    <source>
        <dbReference type="Proteomes" id="UP000776983"/>
    </source>
</evidence>
<dbReference type="PROSITE" id="PS50977">
    <property type="entry name" value="HTH_TETR_2"/>
    <property type="match status" value="1"/>
</dbReference>
<dbReference type="Pfam" id="PF00440">
    <property type="entry name" value="TetR_N"/>
    <property type="match status" value="1"/>
</dbReference>
<dbReference type="PANTHER" id="PTHR30055">
    <property type="entry name" value="HTH-TYPE TRANSCRIPTIONAL REGULATOR RUTR"/>
    <property type="match status" value="1"/>
</dbReference>
<dbReference type="InterPro" id="IPR036271">
    <property type="entry name" value="Tet_transcr_reg_TetR-rel_C_sf"/>
</dbReference>
<dbReference type="Gene3D" id="1.10.357.10">
    <property type="entry name" value="Tetracycline Repressor, domain 2"/>
    <property type="match status" value="1"/>
</dbReference>
<proteinExistence type="predicted"/>